<dbReference type="Proteomes" id="UP000789405">
    <property type="component" value="Unassembled WGS sequence"/>
</dbReference>
<dbReference type="EMBL" id="CAJVPY010036372">
    <property type="protein sequence ID" value="CAG8801920.1"/>
    <property type="molecule type" value="Genomic_DNA"/>
</dbReference>
<organism evidence="2 3">
    <name type="scientific">Dentiscutata erythropus</name>
    <dbReference type="NCBI Taxonomy" id="1348616"/>
    <lineage>
        <taxon>Eukaryota</taxon>
        <taxon>Fungi</taxon>
        <taxon>Fungi incertae sedis</taxon>
        <taxon>Mucoromycota</taxon>
        <taxon>Glomeromycotina</taxon>
        <taxon>Glomeromycetes</taxon>
        <taxon>Diversisporales</taxon>
        <taxon>Gigasporaceae</taxon>
        <taxon>Dentiscutata</taxon>
    </lineage>
</organism>
<evidence type="ECO:0000256" key="1">
    <source>
        <dbReference type="SAM" id="MobiDB-lite"/>
    </source>
</evidence>
<evidence type="ECO:0000313" key="3">
    <source>
        <dbReference type="Proteomes" id="UP000789405"/>
    </source>
</evidence>
<feature type="region of interest" description="Disordered" evidence="1">
    <location>
        <begin position="1"/>
        <end position="73"/>
    </location>
</feature>
<protein>
    <submittedName>
        <fullName evidence="2">18754_t:CDS:1</fullName>
    </submittedName>
</protein>
<evidence type="ECO:0000313" key="2">
    <source>
        <dbReference type="EMBL" id="CAG8801920.1"/>
    </source>
</evidence>
<feature type="compositionally biased region" description="Polar residues" evidence="1">
    <location>
        <begin position="30"/>
        <end position="47"/>
    </location>
</feature>
<comment type="caution">
    <text evidence="2">The sequence shown here is derived from an EMBL/GenBank/DDBJ whole genome shotgun (WGS) entry which is preliminary data.</text>
</comment>
<reference evidence="2" key="1">
    <citation type="submission" date="2021-06" db="EMBL/GenBank/DDBJ databases">
        <authorList>
            <person name="Kallberg Y."/>
            <person name="Tangrot J."/>
            <person name="Rosling A."/>
        </authorList>
    </citation>
    <scope>NUCLEOTIDE SEQUENCE</scope>
    <source>
        <strain evidence="2">MA453B</strain>
    </source>
</reference>
<name>A0A9N9K126_9GLOM</name>
<feature type="compositionally biased region" description="Polar residues" evidence="1">
    <location>
        <begin position="60"/>
        <end position="72"/>
    </location>
</feature>
<gene>
    <name evidence="2" type="ORF">DERYTH_LOCUS23560</name>
</gene>
<accession>A0A9N9K126</accession>
<feature type="compositionally biased region" description="Acidic residues" evidence="1">
    <location>
        <begin position="48"/>
        <end position="59"/>
    </location>
</feature>
<feature type="non-terminal residue" evidence="2">
    <location>
        <position position="97"/>
    </location>
</feature>
<sequence>LIEHHEIDVTPDELDSNNNEIDVPPDEFDGNNNEIESVPSSSYSYPDQDTDDIENDESYYSEQNIKQPTSKSMLPVCQNCADTNESTKRSGQKSSKK</sequence>
<dbReference type="AlphaFoldDB" id="A0A9N9K126"/>
<feature type="non-terminal residue" evidence="2">
    <location>
        <position position="1"/>
    </location>
</feature>
<keyword evidence="3" id="KW-1185">Reference proteome</keyword>
<proteinExistence type="predicted"/>